<dbReference type="InterPro" id="IPR045122">
    <property type="entry name" value="Csc1-like"/>
</dbReference>
<dbReference type="EMBL" id="JAMZMK010008038">
    <property type="protein sequence ID" value="KAI7742232.1"/>
    <property type="molecule type" value="Genomic_DNA"/>
</dbReference>
<evidence type="ECO:0000313" key="5">
    <source>
        <dbReference type="Proteomes" id="UP001206925"/>
    </source>
</evidence>
<organism evidence="4 5">
    <name type="scientific">Ambrosia artemisiifolia</name>
    <name type="common">Common ragweed</name>
    <dbReference type="NCBI Taxonomy" id="4212"/>
    <lineage>
        <taxon>Eukaryota</taxon>
        <taxon>Viridiplantae</taxon>
        <taxon>Streptophyta</taxon>
        <taxon>Embryophyta</taxon>
        <taxon>Tracheophyta</taxon>
        <taxon>Spermatophyta</taxon>
        <taxon>Magnoliopsida</taxon>
        <taxon>eudicotyledons</taxon>
        <taxon>Gunneridae</taxon>
        <taxon>Pentapetalae</taxon>
        <taxon>asterids</taxon>
        <taxon>campanulids</taxon>
        <taxon>Asterales</taxon>
        <taxon>Asteraceae</taxon>
        <taxon>Asteroideae</taxon>
        <taxon>Heliantheae alliance</taxon>
        <taxon>Heliantheae</taxon>
        <taxon>Ambrosia</taxon>
    </lineage>
</organism>
<sequence>MLDVYETTYETCGQYWPHIHHHVVVAIIIMQITMIGLFGLKSKPAASIATILLLVVTVAYNEYCKIRFLPTFYTCSVQDAKDSDELDKDGESDLYREREIEAYRPPYLPRTCDTLEESTSTQPLLLATS</sequence>
<protein>
    <recommendedName>
        <fullName evidence="3">CSC1/OSCA1-like 7TM region domain-containing protein</fullName>
    </recommendedName>
</protein>
<feature type="region of interest" description="Disordered" evidence="1">
    <location>
        <begin position="110"/>
        <end position="129"/>
    </location>
</feature>
<keyword evidence="2" id="KW-1133">Transmembrane helix</keyword>
<feature type="transmembrane region" description="Helical" evidence="2">
    <location>
        <begin position="45"/>
        <end position="63"/>
    </location>
</feature>
<dbReference type="GO" id="GO:0005886">
    <property type="term" value="C:plasma membrane"/>
    <property type="evidence" value="ECO:0007669"/>
    <property type="project" value="TreeGrafter"/>
</dbReference>
<keyword evidence="2" id="KW-0812">Transmembrane</keyword>
<proteinExistence type="predicted"/>
<keyword evidence="2" id="KW-0472">Membrane</keyword>
<evidence type="ECO:0000256" key="1">
    <source>
        <dbReference type="SAM" id="MobiDB-lite"/>
    </source>
</evidence>
<comment type="caution">
    <text evidence="4">The sequence shown here is derived from an EMBL/GenBank/DDBJ whole genome shotgun (WGS) entry which is preliminary data.</text>
</comment>
<dbReference type="PANTHER" id="PTHR13018:SF141">
    <property type="entry name" value="OS01G0950900 PROTEIN"/>
    <property type="match status" value="1"/>
</dbReference>
<evidence type="ECO:0000256" key="2">
    <source>
        <dbReference type="SAM" id="Phobius"/>
    </source>
</evidence>
<gene>
    <name evidence="4" type="ORF">M8C21_033965</name>
</gene>
<name>A0AAD5CHX9_AMBAR</name>
<dbReference type="GO" id="GO:0005227">
    <property type="term" value="F:calcium-activated cation channel activity"/>
    <property type="evidence" value="ECO:0007669"/>
    <property type="project" value="InterPro"/>
</dbReference>
<evidence type="ECO:0000313" key="4">
    <source>
        <dbReference type="EMBL" id="KAI7742232.1"/>
    </source>
</evidence>
<feature type="transmembrane region" description="Helical" evidence="2">
    <location>
        <begin position="19"/>
        <end position="38"/>
    </location>
</feature>
<keyword evidence="5" id="KW-1185">Reference proteome</keyword>
<feature type="domain" description="CSC1/OSCA1-like 7TM region" evidence="3">
    <location>
        <begin position="1"/>
        <end position="38"/>
    </location>
</feature>
<reference evidence="4" key="1">
    <citation type="submission" date="2022-06" db="EMBL/GenBank/DDBJ databases">
        <title>Uncovering the hologenomic basis of an extraordinary plant invasion.</title>
        <authorList>
            <person name="Bieker V.C."/>
            <person name="Martin M.D."/>
            <person name="Gilbert T."/>
            <person name="Hodgins K."/>
            <person name="Battlay P."/>
            <person name="Petersen B."/>
            <person name="Wilson J."/>
        </authorList>
    </citation>
    <scope>NUCLEOTIDE SEQUENCE</scope>
    <source>
        <strain evidence="4">AA19_3_7</strain>
        <tissue evidence="4">Leaf</tissue>
    </source>
</reference>
<dbReference type="AlphaFoldDB" id="A0AAD5CHX9"/>
<evidence type="ECO:0000259" key="3">
    <source>
        <dbReference type="Pfam" id="PF02714"/>
    </source>
</evidence>
<accession>A0AAD5CHX9</accession>
<dbReference type="PANTHER" id="PTHR13018">
    <property type="entry name" value="PROBABLE MEMBRANE PROTEIN DUF221-RELATED"/>
    <property type="match status" value="1"/>
</dbReference>
<dbReference type="Pfam" id="PF02714">
    <property type="entry name" value="RSN1_7TM"/>
    <property type="match status" value="1"/>
</dbReference>
<dbReference type="InterPro" id="IPR003864">
    <property type="entry name" value="CSC1/OSCA1-like_7TM"/>
</dbReference>
<dbReference type="Proteomes" id="UP001206925">
    <property type="component" value="Unassembled WGS sequence"/>
</dbReference>
<feature type="compositionally biased region" description="Polar residues" evidence="1">
    <location>
        <begin position="117"/>
        <end position="129"/>
    </location>
</feature>